<sequence length="862" mass="93144">MQFFDDMFGEGRVSFGALNPETGEFRGATADLRTERARIHAGIEAAQGKHNLYYRMNEPAPRDQQQGKKGAIVRADVRVIRGVAVDIDPPKDVESQPGGLAAWQRRRLEELAPLIEGPYGPTVIVGSGGGYQLLWIFQMGLPATPETIAAVEALSRSLARLYGGDAIHDVTHLLRIPFTVNLPDARKQARGRKPAVSWAAFADPAKRYTLEELQAGVPAVPDEEAAGPTPAPPFDTDLAWAVAGRPEDLPADLADRLATARAGGVNLNRLLSIDPANIADRSVHDMAVAHACCDARVFDRSEAAAILTAHFPGKYEDKEEGGGRSRADKYLTDTVNKAFDKNKALLTPIEDEDATTGTTSSETSAEAFGEPVDIFNDDDPAAASTALVDTLPGPSAAHVRTLAARMGTSEDFAAATAVAVLAAAIGGALRLRVHEHDADFEVTAPIAIVLVGRPGRKKSPLVKALMKALRKINAELHARSAAQWAEWRAKYCTAKGTPKPKAPPPPPWRQITVDNATVEKLIAIIADNPEGLLLDPDELMAFLGIMDAYKRNGGGDRGLLLRILDGGAASLERKSGSTHAAGAPTGMIATTQPDKIRTLTRDLGSDGFLQRLIFIVDDGVEREGIDAPTDPGAAAEYERAVRGMFDIRRIAGGTVYLSSEARTILTATWRRIRALQALPGASAAWEGHVSKWEGFLYRIALTFHALDTWAVLDSVPAGPGVPVTAETARRASRFALALVGHALRFYGEYYEPAEHNAEAREVAGYLLTRPDKTSFTPREIEKARRPLQGNRRLTLAAMGELERFGWLSVAERAAEGPARWAVNPRIHERFAERAAREKLHRSQQQARISAALSARRGLNDDL</sequence>
<dbReference type="RefSeq" id="WP_238252894.1">
    <property type="nucleotide sequence ID" value="NZ_BPQX01000063.1"/>
</dbReference>
<evidence type="ECO:0008006" key="3">
    <source>
        <dbReference type="Google" id="ProtNLM"/>
    </source>
</evidence>
<reference evidence="1 2" key="1">
    <citation type="submission" date="2023-07" db="EMBL/GenBank/DDBJ databases">
        <title>Genomic Encyclopedia of Type Strains, Phase IV (KMG-IV): sequencing the most valuable type-strain genomes for metagenomic binning, comparative biology and taxonomic classification.</title>
        <authorList>
            <person name="Goeker M."/>
        </authorList>
    </citation>
    <scope>NUCLEOTIDE SEQUENCE [LARGE SCALE GENOMIC DNA]</scope>
    <source>
        <strain evidence="1 2">DSM 19562</strain>
    </source>
</reference>
<dbReference type="EMBL" id="JAUSVV010000013">
    <property type="protein sequence ID" value="MDQ0444552.1"/>
    <property type="molecule type" value="Genomic_DNA"/>
</dbReference>
<comment type="caution">
    <text evidence="1">The sequence shown here is derived from an EMBL/GenBank/DDBJ whole genome shotgun (WGS) entry which is preliminary data.</text>
</comment>
<evidence type="ECO:0000313" key="1">
    <source>
        <dbReference type="EMBL" id="MDQ0444552.1"/>
    </source>
</evidence>
<gene>
    <name evidence="1" type="ORF">QO016_004065</name>
</gene>
<dbReference type="InterPro" id="IPR025048">
    <property type="entry name" value="DUF3987"/>
</dbReference>
<keyword evidence="2" id="KW-1185">Reference proteome</keyword>
<protein>
    <recommendedName>
        <fullName evidence="3">RepB-like DNA primase domain-containing protein</fullName>
    </recommendedName>
</protein>
<accession>A0ABU0HRK9</accession>
<proteinExistence type="predicted"/>
<dbReference type="Pfam" id="PF13148">
    <property type="entry name" value="DUF3987"/>
    <property type="match status" value="1"/>
</dbReference>
<dbReference type="Gene3D" id="3.30.70.1790">
    <property type="entry name" value="RepB DNA-primase, N-terminal domain"/>
    <property type="match status" value="1"/>
</dbReference>
<dbReference type="Proteomes" id="UP001236369">
    <property type="component" value="Unassembled WGS sequence"/>
</dbReference>
<name>A0ABU0HRK9_9HYPH</name>
<evidence type="ECO:0000313" key="2">
    <source>
        <dbReference type="Proteomes" id="UP001236369"/>
    </source>
</evidence>
<organism evidence="1 2">
    <name type="scientific">Methylobacterium persicinum</name>
    <dbReference type="NCBI Taxonomy" id="374426"/>
    <lineage>
        <taxon>Bacteria</taxon>
        <taxon>Pseudomonadati</taxon>
        <taxon>Pseudomonadota</taxon>
        <taxon>Alphaproteobacteria</taxon>
        <taxon>Hyphomicrobiales</taxon>
        <taxon>Methylobacteriaceae</taxon>
        <taxon>Methylobacterium</taxon>
    </lineage>
</organism>